<comment type="similarity">
    <text evidence="2">Belongs to the EamA transporter family.</text>
</comment>
<feature type="domain" description="EamA" evidence="7">
    <location>
        <begin position="4"/>
        <end position="136"/>
    </location>
</feature>
<evidence type="ECO:0000256" key="6">
    <source>
        <dbReference type="SAM" id="Phobius"/>
    </source>
</evidence>
<dbReference type="PANTHER" id="PTHR32322:SF2">
    <property type="entry name" value="EAMA DOMAIN-CONTAINING PROTEIN"/>
    <property type="match status" value="1"/>
</dbReference>
<evidence type="ECO:0000256" key="3">
    <source>
        <dbReference type="ARBA" id="ARBA00022692"/>
    </source>
</evidence>
<feature type="transmembrane region" description="Helical" evidence="6">
    <location>
        <begin position="32"/>
        <end position="52"/>
    </location>
</feature>
<gene>
    <name evidence="8" type="ORF">RGB73_14410</name>
</gene>
<feature type="transmembrane region" description="Helical" evidence="6">
    <location>
        <begin position="64"/>
        <end position="82"/>
    </location>
</feature>
<keyword evidence="3 6" id="KW-0812">Transmembrane</keyword>
<protein>
    <submittedName>
        <fullName evidence="8">DMT family transporter</fullName>
    </submittedName>
</protein>
<dbReference type="PANTHER" id="PTHR32322">
    <property type="entry name" value="INNER MEMBRANE TRANSPORTER"/>
    <property type="match status" value="1"/>
</dbReference>
<feature type="transmembrane region" description="Helical" evidence="6">
    <location>
        <begin position="240"/>
        <end position="259"/>
    </location>
</feature>
<comment type="subcellular location">
    <subcellularLocation>
        <location evidence="1">Endomembrane system</location>
        <topology evidence="1">Multi-pass membrane protein</topology>
    </subcellularLocation>
</comment>
<dbReference type="InterPro" id="IPR000620">
    <property type="entry name" value="EamA_dom"/>
</dbReference>
<evidence type="ECO:0000256" key="4">
    <source>
        <dbReference type="ARBA" id="ARBA00022989"/>
    </source>
</evidence>
<feature type="domain" description="EamA" evidence="7">
    <location>
        <begin position="146"/>
        <end position="281"/>
    </location>
</feature>
<feature type="transmembrane region" description="Helical" evidence="6">
    <location>
        <begin position="125"/>
        <end position="142"/>
    </location>
</feature>
<evidence type="ECO:0000256" key="1">
    <source>
        <dbReference type="ARBA" id="ARBA00004127"/>
    </source>
</evidence>
<keyword evidence="9" id="KW-1185">Reference proteome</keyword>
<reference evidence="8 9" key="1">
    <citation type="submission" date="2023-09" db="EMBL/GenBank/DDBJ databases">
        <title>Complete Genome and Methylome dissection of Bacillus brevis NEB573 original source of BbsI restriction endonuclease.</title>
        <authorList>
            <person name="Fomenkov A."/>
            <person name="Roberts R.D."/>
        </authorList>
    </citation>
    <scope>NUCLEOTIDE SEQUENCE [LARGE SCALE GENOMIC DNA]</scope>
    <source>
        <strain evidence="8 9">NEB573</strain>
    </source>
</reference>
<feature type="transmembrane region" description="Helical" evidence="6">
    <location>
        <begin position="148"/>
        <end position="165"/>
    </location>
</feature>
<dbReference type="RefSeq" id="WP_310773384.1">
    <property type="nucleotide sequence ID" value="NZ_CP134050.1"/>
</dbReference>
<feature type="transmembrane region" description="Helical" evidence="6">
    <location>
        <begin position="207"/>
        <end position="228"/>
    </location>
</feature>
<evidence type="ECO:0000256" key="5">
    <source>
        <dbReference type="ARBA" id="ARBA00023136"/>
    </source>
</evidence>
<dbReference type="Proteomes" id="UP001256827">
    <property type="component" value="Chromosome"/>
</dbReference>
<feature type="transmembrane region" description="Helical" evidence="6">
    <location>
        <begin position="94"/>
        <end position="113"/>
    </location>
</feature>
<organism evidence="8 9">
    <name type="scientific">Brevibacillus brevis</name>
    <name type="common">Bacillus brevis</name>
    <dbReference type="NCBI Taxonomy" id="1393"/>
    <lineage>
        <taxon>Bacteria</taxon>
        <taxon>Bacillati</taxon>
        <taxon>Bacillota</taxon>
        <taxon>Bacilli</taxon>
        <taxon>Bacillales</taxon>
        <taxon>Paenibacillaceae</taxon>
        <taxon>Brevibacillus</taxon>
    </lineage>
</organism>
<dbReference type="InterPro" id="IPR037185">
    <property type="entry name" value="EmrE-like"/>
</dbReference>
<dbReference type="EMBL" id="CP134050">
    <property type="protein sequence ID" value="WNC17447.1"/>
    <property type="molecule type" value="Genomic_DNA"/>
</dbReference>
<name>A0ABY9TC59_BREBE</name>
<dbReference type="InterPro" id="IPR050638">
    <property type="entry name" value="AA-Vitamin_Transporters"/>
</dbReference>
<feature type="transmembrane region" description="Helical" evidence="6">
    <location>
        <begin position="265"/>
        <end position="283"/>
    </location>
</feature>
<evidence type="ECO:0000313" key="9">
    <source>
        <dbReference type="Proteomes" id="UP001256827"/>
    </source>
</evidence>
<dbReference type="SUPFAM" id="SSF103481">
    <property type="entry name" value="Multidrug resistance efflux transporter EmrE"/>
    <property type="match status" value="2"/>
</dbReference>
<keyword evidence="4 6" id="KW-1133">Transmembrane helix</keyword>
<evidence type="ECO:0000256" key="2">
    <source>
        <dbReference type="ARBA" id="ARBA00007362"/>
    </source>
</evidence>
<keyword evidence="5 6" id="KW-0472">Membrane</keyword>
<dbReference type="Pfam" id="PF00892">
    <property type="entry name" value="EamA"/>
    <property type="match status" value="2"/>
</dbReference>
<accession>A0ABY9TC59</accession>
<evidence type="ECO:0000259" key="7">
    <source>
        <dbReference type="Pfam" id="PF00892"/>
    </source>
</evidence>
<feature type="transmembrane region" description="Helical" evidence="6">
    <location>
        <begin position="172"/>
        <end position="195"/>
    </location>
</feature>
<sequence length="304" mass="33048">MIRSYLLLLFCVTLWGSNFVFGSMLVKEFPPLFLADIRLVFTSLFLLSYAWITKKFVKIKPRELGLLILLGLIGTLANQTAYFNGLLTTDATTASLILSMSPIVTAILASLFLKEQFTRRMKIGSVLALMGTFCVVGVGAGLSISKGVMLIVIAMVTFSSSMIIIRKLTETLHPFISTVYSTTVGTLFLTPAAMLTLDPGSHISREIWAWAMLILTAIFMQGICGLVWNQQLKVVGTGKAAVFLNLQPFVAMLVGFLLLGSHVTAIQAGGSLLIVTGVIVATVRSKKASVDKQHKLMTDRSESM</sequence>
<proteinExistence type="inferred from homology"/>
<evidence type="ECO:0000313" key="8">
    <source>
        <dbReference type="EMBL" id="WNC17447.1"/>
    </source>
</evidence>